<evidence type="ECO:0000313" key="1">
    <source>
        <dbReference type="EMBL" id="XFD39557.1"/>
    </source>
</evidence>
<proteinExistence type="predicted"/>
<evidence type="ECO:0000313" key="2">
    <source>
        <dbReference type="Proteomes" id="UP001149860"/>
    </source>
</evidence>
<dbReference type="EMBL" id="CP168151">
    <property type="protein sequence ID" value="XFD39557.1"/>
    <property type="molecule type" value="Genomic_DNA"/>
</dbReference>
<sequence>MNHEITNEQYNEAFEFLTEGDHEVVIFGVLRRLHIQPNQEYYDDMVQEGRLVFVHAYLKTSATTEKQKLVFIYQKVYWSMLDYLRKQSSVNDHKYVPDDSARNEEELFELPTNHSYEVECETQTMFAELMDICTQDEKQYLLSAYKYGLNATEIASQYGVSRPTVYKWKRSVLQKAKNIEI</sequence>
<name>A0ACD5DDU7_9LACO</name>
<organism evidence="1 2">
    <name type="scientific">Lentilactobacillus terminaliae</name>
    <dbReference type="NCBI Taxonomy" id="3003483"/>
    <lineage>
        <taxon>Bacteria</taxon>
        <taxon>Bacillati</taxon>
        <taxon>Bacillota</taxon>
        <taxon>Bacilli</taxon>
        <taxon>Lactobacillales</taxon>
        <taxon>Lactobacillaceae</taxon>
        <taxon>Lentilactobacillus</taxon>
    </lineage>
</organism>
<gene>
    <name evidence="1" type="ORF">O0236_009190</name>
</gene>
<keyword evidence="2" id="KW-1185">Reference proteome</keyword>
<reference evidence="1" key="1">
    <citation type="submission" date="2024-08" db="EMBL/GenBank/DDBJ databases">
        <title>Lentilactobacillus sp. nov., isolated from tree bark.</title>
        <authorList>
            <person name="Phuengjayaem S."/>
            <person name="Tanasupawat S."/>
        </authorList>
    </citation>
    <scope>NUCLEOTIDE SEQUENCE</scope>
    <source>
        <strain evidence="1">SPB1-3</strain>
    </source>
</reference>
<dbReference type="Proteomes" id="UP001149860">
    <property type="component" value="Chromosome"/>
</dbReference>
<protein>
    <submittedName>
        <fullName evidence="1">Sigma-70 family RNA polymerase sigma factor</fullName>
    </submittedName>
</protein>
<accession>A0ACD5DDU7</accession>